<dbReference type="AlphaFoldDB" id="A0AAW3PA04"/>
<accession>A0AAW3PA04</accession>
<proteinExistence type="predicted"/>
<comment type="caution">
    <text evidence="1">The sequence shown here is derived from an EMBL/GenBank/DDBJ whole genome shotgun (WGS) entry which is preliminary data.</text>
</comment>
<evidence type="ECO:0000313" key="2">
    <source>
        <dbReference type="Proteomes" id="UP000063236"/>
    </source>
</evidence>
<gene>
    <name evidence="1" type="ORF">WL88_26190</name>
</gene>
<reference evidence="1 2" key="1">
    <citation type="submission" date="2015-11" db="EMBL/GenBank/DDBJ databases">
        <title>Expanding the genomic diversity of Burkholderia species for the development of highly accurate diagnostics.</title>
        <authorList>
            <person name="Sahl J."/>
            <person name="Keim P."/>
            <person name="Wagner D."/>
        </authorList>
    </citation>
    <scope>NUCLEOTIDE SEQUENCE [LARGE SCALE GENOMIC DNA]</scope>
    <source>
        <strain evidence="1 2">MSMB378WGS</strain>
    </source>
</reference>
<dbReference type="Proteomes" id="UP000063236">
    <property type="component" value="Unassembled WGS sequence"/>
</dbReference>
<sequence>MILIEIDLFGTFALTAAAWVRGNNHSSAWLRLPTLGMRQYVDPSAQNIVHNVVHESVFDSGVNTVVLGDDRGDRGVGALS</sequence>
<protein>
    <submittedName>
        <fullName evidence="1">Uncharacterized protein</fullName>
    </submittedName>
</protein>
<organism evidence="1 2">
    <name type="scientific">Burkholderia diffusa</name>
    <dbReference type="NCBI Taxonomy" id="488732"/>
    <lineage>
        <taxon>Bacteria</taxon>
        <taxon>Pseudomonadati</taxon>
        <taxon>Pseudomonadota</taxon>
        <taxon>Betaproteobacteria</taxon>
        <taxon>Burkholderiales</taxon>
        <taxon>Burkholderiaceae</taxon>
        <taxon>Burkholderia</taxon>
        <taxon>Burkholderia cepacia complex</taxon>
    </lineage>
</organism>
<name>A0AAW3PA04_9BURK</name>
<evidence type="ECO:0000313" key="1">
    <source>
        <dbReference type="EMBL" id="KWF46796.1"/>
    </source>
</evidence>
<dbReference type="EMBL" id="LPJV01000059">
    <property type="protein sequence ID" value="KWF46796.1"/>
    <property type="molecule type" value="Genomic_DNA"/>
</dbReference>